<dbReference type="AlphaFoldDB" id="A0A0F9ME33"/>
<dbReference type="EMBL" id="LAZR01010350">
    <property type="protein sequence ID" value="KKM67427.1"/>
    <property type="molecule type" value="Genomic_DNA"/>
</dbReference>
<organism evidence="1">
    <name type="scientific">marine sediment metagenome</name>
    <dbReference type="NCBI Taxonomy" id="412755"/>
    <lineage>
        <taxon>unclassified sequences</taxon>
        <taxon>metagenomes</taxon>
        <taxon>ecological metagenomes</taxon>
    </lineage>
</organism>
<evidence type="ECO:0000313" key="1">
    <source>
        <dbReference type="EMBL" id="KKM67427.1"/>
    </source>
</evidence>
<comment type="caution">
    <text evidence="1">The sequence shown here is derived from an EMBL/GenBank/DDBJ whole genome shotgun (WGS) entry which is preliminary data.</text>
</comment>
<reference evidence="1" key="1">
    <citation type="journal article" date="2015" name="Nature">
        <title>Complex archaea that bridge the gap between prokaryotes and eukaryotes.</title>
        <authorList>
            <person name="Spang A."/>
            <person name="Saw J.H."/>
            <person name="Jorgensen S.L."/>
            <person name="Zaremba-Niedzwiedzka K."/>
            <person name="Martijn J."/>
            <person name="Lind A.E."/>
            <person name="van Eijk R."/>
            <person name="Schleper C."/>
            <person name="Guy L."/>
            <person name="Ettema T.J."/>
        </authorList>
    </citation>
    <scope>NUCLEOTIDE SEQUENCE</scope>
</reference>
<protein>
    <submittedName>
        <fullName evidence="1">Uncharacterized protein</fullName>
    </submittedName>
</protein>
<sequence length="119" mass="14313">MSEKFQRDLDEQLKKHWEDTKEERIRTHTSNLFMAKKEKSEECMCKDVFSVEERAQLGDILVRNVSEYYNEIKDVFKDPLNPTQKEIGANEDLIQDFIKWRNITNLILKKCDLEEWNIS</sequence>
<accession>A0A0F9ME33</accession>
<name>A0A0F9ME33_9ZZZZ</name>
<gene>
    <name evidence="1" type="ORF">LCGC14_1471170</name>
</gene>
<proteinExistence type="predicted"/>